<dbReference type="PANTHER" id="PTHR14969:SF13">
    <property type="entry name" value="AT30094P"/>
    <property type="match status" value="1"/>
</dbReference>
<feature type="transmembrane region" description="Helical" evidence="1">
    <location>
        <begin position="249"/>
        <end position="270"/>
    </location>
</feature>
<organism evidence="3 4">
    <name type="scientific">Actinomadura parmotrematis</name>
    <dbReference type="NCBI Taxonomy" id="2864039"/>
    <lineage>
        <taxon>Bacteria</taxon>
        <taxon>Bacillati</taxon>
        <taxon>Actinomycetota</taxon>
        <taxon>Actinomycetes</taxon>
        <taxon>Streptosporangiales</taxon>
        <taxon>Thermomonosporaceae</taxon>
        <taxon>Actinomadura</taxon>
    </lineage>
</organism>
<name>A0ABS7FKP5_9ACTN</name>
<proteinExistence type="predicted"/>
<dbReference type="EMBL" id="JAIBOA010000001">
    <property type="protein sequence ID" value="MBW8480932.1"/>
    <property type="molecule type" value="Genomic_DNA"/>
</dbReference>
<keyword evidence="4" id="KW-1185">Reference proteome</keyword>
<protein>
    <submittedName>
        <fullName evidence="3">Phosphatase PAP2 family protein</fullName>
    </submittedName>
</protein>
<evidence type="ECO:0000313" key="4">
    <source>
        <dbReference type="Proteomes" id="UP000774570"/>
    </source>
</evidence>
<reference evidence="3 4" key="1">
    <citation type="submission" date="2021-07" db="EMBL/GenBank/DDBJ databases">
        <title>Actinomadura sp. PM05-2 isolated from lichen.</title>
        <authorList>
            <person name="Somphong A."/>
            <person name="Phongsopitanun W."/>
            <person name="Tanasupawat S."/>
            <person name="Peongsungnone V."/>
        </authorList>
    </citation>
    <scope>NUCLEOTIDE SEQUENCE [LARGE SCALE GENOMIC DNA]</scope>
    <source>
        <strain evidence="3 4">PM05-2</strain>
    </source>
</reference>
<feature type="transmembrane region" description="Helical" evidence="1">
    <location>
        <begin position="162"/>
        <end position="188"/>
    </location>
</feature>
<keyword evidence="1" id="KW-0812">Transmembrane</keyword>
<gene>
    <name evidence="3" type="ORF">K1Y72_01030</name>
</gene>
<keyword evidence="1" id="KW-0472">Membrane</keyword>
<dbReference type="InterPro" id="IPR036938">
    <property type="entry name" value="PAP2/HPO_sf"/>
</dbReference>
<dbReference type="InterPro" id="IPR000326">
    <property type="entry name" value="PAP2/HPO"/>
</dbReference>
<dbReference type="Proteomes" id="UP000774570">
    <property type="component" value="Unassembled WGS sequence"/>
</dbReference>
<dbReference type="SMART" id="SM00014">
    <property type="entry name" value="acidPPc"/>
    <property type="match status" value="1"/>
</dbReference>
<dbReference type="Gene3D" id="1.20.144.10">
    <property type="entry name" value="Phosphatidic acid phosphatase type 2/haloperoxidase"/>
    <property type="match status" value="1"/>
</dbReference>
<evidence type="ECO:0000256" key="1">
    <source>
        <dbReference type="SAM" id="Phobius"/>
    </source>
</evidence>
<evidence type="ECO:0000259" key="2">
    <source>
        <dbReference type="SMART" id="SM00014"/>
    </source>
</evidence>
<accession>A0ABS7FKP5</accession>
<evidence type="ECO:0000313" key="3">
    <source>
        <dbReference type="EMBL" id="MBW8480932.1"/>
    </source>
</evidence>
<feature type="transmembrane region" description="Helical" evidence="1">
    <location>
        <begin position="128"/>
        <end position="150"/>
    </location>
</feature>
<feature type="domain" description="Phosphatidic acid phosphatase type 2/haloperoxidase" evidence="2">
    <location>
        <begin position="34"/>
        <end position="143"/>
    </location>
</feature>
<dbReference type="SUPFAM" id="SSF48317">
    <property type="entry name" value="Acid phosphatase/Vanadium-dependent haloperoxidase"/>
    <property type="match status" value="1"/>
</dbReference>
<dbReference type="RefSeq" id="WP_220162293.1">
    <property type="nucleotide sequence ID" value="NZ_JAIBOA010000001.1"/>
</dbReference>
<feature type="transmembrane region" description="Helical" evidence="1">
    <location>
        <begin position="101"/>
        <end position="122"/>
    </location>
</feature>
<feature type="transmembrane region" description="Helical" evidence="1">
    <location>
        <begin position="208"/>
        <end position="228"/>
    </location>
</feature>
<feature type="transmembrane region" description="Helical" evidence="1">
    <location>
        <begin position="6"/>
        <end position="29"/>
    </location>
</feature>
<dbReference type="PANTHER" id="PTHR14969">
    <property type="entry name" value="SPHINGOSINE-1-PHOSPHATE PHOSPHOHYDROLASE"/>
    <property type="match status" value="1"/>
</dbReference>
<keyword evidence="1" id="KW-1133">Transmembrane helix</keyword>
<sequence length="315" mass="32233">MLTGFMHAMSFIGSAAFYVPVLVVVYWCLDPRSAARAAVLLAASSAVNGVLKLLFHAPRPFWTDPSLAPGAAYDSFGMPSGHAQNAVVAWGFAASRTRRRLLWAAAAAVAVLIGLSRIYLHVHSVGQVLAGWAVGAVLLTAALGLEPMAVPWWRSRPLPVQLALSAAVSLAALGLAWAAFSALGGWRWPAAWVRAITAAGGSAQPVDLAAGAGAAGLLLGVLAGLSLVAHRGGVSAAGEPWRRAARVPAGAAGLLVIYTVGLFFGSHAVAAYVVQALLGLWAVAGAPEAFVALRLAGRPTPAITRPGEVRAGARP</sequence>
<feature type="transmembrane region" description="Helical" evidence="1">
    <location>
        <begin position="276"/>
        <end position="296"/>
    </location>
</feature>
<dbReference type="Pfam" id="PF01569">
    <property type="entry name" value="PAP2"/>
    <property type="match status" value="1"/>
</dbReference>
<comment type="caution">
    <text evidence="3">The sequence shown here is derived from an EMBL/GenBank/DDBJ whole genome shotgun (WGS) entry which is preliminary data.</text>
</comment>